<evidence type="ECO:0000313" key="4">
    <source>
        <dbReference type="Proteomes" id="UP001445076"/>
    </source>
</evidence>
<proteinExistence type="predicted"/>
<organism evidence="3 4">
    <name type="scientific">Cherax quadricarinatus</name>
    <name type="common">Australian red claw crayfish</name>
    <dbReference type="NCBI Taxonomy" id="27406"/>
    <lineage>
        <taxon>Eukaryota</taxon>
        <taxon>Metazoa</taxon>
        <taxon>Ecdysozoa</taxon>
        <taxon>Arthropoda</taxon>
        <taxon>Crustacea</taxon>
        <taxon>Multicrustacea</taxon>
        <taxon>Malacostraca</taxon>
        <taxon>Eumalacostraca</taxon>
        <taxon>Eucarida</taxon>
        <taxon>Decapoda</taxon>
        <taxon>Pleocyemata</taxon>
        <taxon>Astacidea</taxon>
        <taxon>Parastacoidea</taxon>
        <taxon>Parastacidae</taxon>
        <taxon>Cherax</taxon>
    </lineage>
</organism>
<dbReference type="SUPFAM" id="SSF57625">
    <property type="entry name" value="Invertebrate chitin-binding proteins"/>
    <property type="match status" value="2"/>
</dbReference>
<evidence type="ECO:0000256" key="1">
    <source>
        <dbReference type="SAM" id="SignalP"/>
    </source>
</evidence>
<dbReference type="AlphaFoldDB" id="A0AAW0YD07"/>
<dbReference type="Pfam" id="PF01607">
    <property type="entry name" value="CBM_14"/>
    <property type="match status" value="1"/>
</dbReference>
<comment type="caution">
    <text evidence="3">The sequence shown here is derived from an EMBL/GenBank/DDBJ whole genome shotgun (WGS) entry which is preliminary data.</text>
</comment>
<dbReference type="GO" id="GO:0008061">
    <property type="term" value="F:chitin binding"/>
    <property type="evidence" value="ECO:0007669"/>
    <property type="project" value="InterPro"/>
</dbReference>
<evidence type="ECO:0000259" key="2">
    <source>
        <dbReference type="PROSITE" id="PS50940"/>
    </source>
</evidence>
<dbReference type="EMBL" id="JARKIK010000009">
    <property type="protein sequence ID" value="KAK8749725.1"/>
    <property type="molecule type" value="Genomic_DNA"/>
</dbReference>
<sequence length="274" mass="30599">MATRVFLVFIPLLVACQLKTVQGSVLECQTTGKFPHPEDCGKYVVCLQDGPVGQFTAKEGYCFGFPYSPTERRCVSHDQQPDCFTKGLRNSLSVPHLNFLCNNGRTQGCFHCKLPYFCINNSAYVSQCDEYEACSEHVFGSPLCLPYSYNTDVCFCNKTGLMPDYYNDTYYMFCIANANQSHVTSYIYACPEGKTFSSTSNNCEESKPPVTPETPSCDGSTATRVNPNDCSYFYTCLPDNTVRTSSCGVDKYFFEKNGTCVPKCSVITHSNDEY</sequence>
<feature type="domain" description="Chitin-binding type-2" evidence="2">
    <location>
        <begin position="214"/>
        <end position="260"/>
    </location>
</feature>
<feature type="non-terminal residue" evidence="3">
    <location>
        <position position="274"/>
    </location>
</feature>
<dbReference type="Proteomes" id="UP001445076">
    <property type="component" value="Unassembled WGS sequence"/>
</dbReference>
<name>A0AAW0YD07_CHEQU</name>
<dbReference type="InterPro" id="IPR002557">
    <property type="entry name" value="Chitin-bd_dom"/>
</dbReference>
<keyword evidence="4" id="KW-1185">Reference proteome</keyword>
<dbReference type="SMART" id="SM00494">
    <property type="entry name" value="ChtBD2"/>
    <property type="match status" value="3"/>
</dbReference>
<reference evidence="3 4" key="1">
    <citation type="journal article" date="2024" name="BMC Genomics">
        <title>Genome assembly of redclaw crayfish (Cherax quadricarinatus) provides insights into its immune adaptation and hypoxia tolerance.</title>
        <authorList>
            <person name="Liu Z."/>
            <person name="Zheng J."/>
            <person name="Li H."/>
            <person name="Fang K."/>
            <person name="Wang S."/>
            <person name="He J."/>
            <person name="Zhou D."/>
            <person name="Weng S."/>
            <person name="Chi M."/>
            <person name="Gu Z."/>
            <person name="He J."/>
            <person name="Li F."/>
            <person name="Wang M."/>
        </authorList>
    </citation>
    <scope>NUCLEOTIDE SEQUENCE [LARGE SCALE GENOMIC DNA]</scope>
    <source>
        <strain evidence="3">ZL_2023a</strain>
    </source>
</reference>
<keyword evidence="1" id="KW-0732">Signal</keyword>
<accession>A0AAW0YD07</accession>
<dbReference type="InterPro" id="IPR036508">
    <property type="entry name" value="Chitin-bd_dom_sf"/>
</dbReference>
<dbReference type="GO" id="GO:0005576">
    <property type="term" value="C:extracellular region"/>
    <property type="evidence" value="ECO:0007669"/>
    <property type="project" value="InterPro"/>
</dbReference>
<protein>
    <recommendedName>
        <fullName evidence="2">Chitin-binding type-2 domain-containing protein</fullName>
    </recommendedName>
</protein>
<feature type="signal peptide" evidence="1">
    <location>
        <begin position="1"/>
        <end position="23"/>
    </location>
</feature>
<evidence type="ECO:0000313" key="3">
    <source>
        <dbReference type="EMBL" id="KAK8749725.1"/>
    </source>
</evidence>
<gene>
    <name evidence="3" type="ORF">OTU49_015500</name>
</gene>
<feature type="chain" id="PRO_5043710293" description="Chitin-binding type-2 domain-containing protein" evidence="1">
    <location>
        <begin position="24"/>
        <end position="274"/>
    </location>
</feature>
<dbReference type="PROSITE" id="PS51257">
    <property type="entry name" value="PROKAR_LIPOPROTEIN"/>
    <property type="match status" value="1"/>
</dbReference>
<dbReference type="PROSITE" id="PS50940">
    <property type="entry name" value="CHIT_BIND_II"/>
    <property type="match status" value="1"/>
</dbReference>